<keyword evidence="1" id="KW-0479">Metal-binding</keyword>
<dbReference type="PANTHER" id="PTHR45942">
    <property type="entry name" value="PROTEIN PHOSPATASE 3 REGULATORY SUBUNIT B ALPHA ISOFORM TYPE 1"/>
    <property type="match status" value="1"/>
</dbReference>
<feature type="domain" description="EF-hand" evidence="4">
    <location>
        <begin position="1"/>
        <end position="30"/>
    </location>
</feature>
<evidence type="ECO:0000256" key="1">
    <source>
        <dbReference type="ARBA" id="ARBA00022723"/>
    </source>
</evidence>
<feature type="domain" description="EF-hand" evidence="4">
    <location>
        <begin position="76"/>
        <end position="111"/>
    </location>
</feature>
<dbReference type="OrthoDB" id="26525at2759"/>
<dbReference type="EMBL" id="DS469513">
    <property type="protein sequence ID" value="EDO48530.1"/>
    <property type="molecule type" value="Genomic_DNA"/>
</dbReference>
<sequence length="134" mass="15537">VKSLFTKYDKDGSGRLQKTEMMELLKVDLGLDDKQAETFLLLVDKDGSGSVSFDEFYTWIHDKNTLQNIDDKSRYHKIRKAIEMFKKYDKDASGSIDREEFKQLMHETGNKVNIDKALKKLDKDGNGQISFTEF</sequence>
<dbReference type="InterPro" id="IPR002048">
    <property type="entry name" value="EF_hand_dom"/>
</dbReference>
<feature type="domain" description="EF-hand" evidence="4">
    <location>
        <begin position="31"/>
        <end position="66"/>
    </location>
</feature>
<feature type="non-terminal residue" evidence="5">
    <location>
        <position position="1"/>
    </location>
</feature>
<gene>
    <name evidence="5" type="ORF">NEMVEDRAFT_v1g74684</name>
</gene>
<dbReference type="Gene3D" id="1.10.238.10">
    <property type="entry name" value="EF-hand"/>
    <property type="match status" value="2"/>
</dbReference>
<keyword evidence="3" id="KW-0106">Calcium</keyword>
<evidence type="ECO:0000313" key="5">
    <source>
        <dbReference type="EMBL" id="EDO48530.1"/>
    </source>
</evidence>
<proteinExistence type="predicted"/>
<dbReference type="STRING" id="45351.A7RJ74"/>
<dbReference type="OMA" id="YLNWIPR"/>
<dbReference type="SUPFAM" id="SSF47473">
    <property type="entry name" value="EF-hand"/>
    <property type="match status" value="1"/>
</dbReference>
<keyword evidence="6" id="KW-1185">Reference proteome</keyword>
<dbReference type="KEGG" id="nve:5520876"/>
<evidence type="ECO:0000256" key="3">
    <source>
        <dbReference type="ARBA" id="ARBA00022837"/>
    </source>
</evidence>
<accession>A7RJ74</accession>
<dbReference type="InterPro" id="IPR011992">
    <property type="entry name" value="EF-hand-dom_pair"/>
</dbReference>
<feature type="domain" description="EF-hand" evidence="4">
    <location>
        <begin position="114"/>
        <end position="134"/>
    </location>
</feature>
<organism evidence="5 6">
    <name type="scientific">Nematostella vectensis</name>
    <name type="common">Starlet sea anemone</name>
    <dbReference type="NCBI Taxonomy" id="45351"/>
    <lineage>
        <taxon>Eukaryota</taxon>
        <taxon>Metazoa</taxon>
        <taxon>Cnidaria</taxon>
        <taxon>Anthozoa</taxon>
        <taxon>Hexacorallia</taxon>
        <taxon>Actiniaria</taxon>
        <taxon>Edwardsiidae</taxon>
        <taxon>Nematostella</taxon>
    </lineage>
</organism>
<evidence type="ECO:0000313" key="6">
    <source>
        <dbReference type="Proteomes" id="UP000001593"/>
    </source>
</evidence>
<dbReference type="AlphaFoldDB" id="A7RJ74"/>
<dbReference type="eggNOG" id="KOG0027">
    <property type="taxonomic scope" value="Eukaryota"/>
</dbReference>
<dbReference type="PROSITE" id="PS00018">
    <property type="entry name" value="EF_HAND_1"/>
    <property type="match status" value="3"/>
</dbReference>
<name>A7RJ74_NEMVE</name>
<dbReference type="GO" id="GO:0005509">
    <property type="term" value="F:calcium ion binding"/>
    <property type="evidence" value="ECO:0007669"/>
    <property type="project" value="InterPro"/>
</dbReference>
<evidence type="ECO:0000259" key="4">
    <source>
        <dbReference type="PROSITE" id="PS50222"/>
    </source>
</evidence>
<dbReference type="PhylomeDB" id="A7RJ74"/>
<keyword evidence="2" id="KW-0677">Repeat</keyword>
<dbReference type="SMART" id="SM00054">
    <property type="entry name" value="EFh"/>
    <property type="match status" value="4"/>
</dbReference>
<dbReference type="InterPro" id="IPR018247">
    <property type="entry name" value="EF_Hand_1_Ca_BS"/>
</dbReference>
<evidence type="ECO:0000256" key="2">
    <source>
        <dbReference type="ARBA" id="ARBA00022737"/>
    </source>
</evidence>
<reference evidence="5 6" key="1">
    <citation type="journal article" date="2007" name="Science">
        <title>Sea anemone genome reveals ancestral eumetazoan gene repertoire and genomic organization.</title>
        <authorList>
            <person name="Putnam N.H."/>
            <person name="Srivastava M."/>
            <person name="Hellsten U."/>
            <person name="Dirks B."/>
            <person name="Chapman J."/>
            <person name="Salamov A."/>
            <person name="Terry A."/>
            <person name="Shapiro H."/>
            <person name="Lindquist E."/>
            <person name="Kapitonov V.V."/>
            <person name="Jurka J."/>
            <person name="Genikhovich G."/>
            <person name="Grigoriev I.V."/>
            <person name="Lucas S.M."/>
            <person name="Steele R.E."/>
            <person name="Finnerty J.R."/>
            <person name="Technau U."/>
            <person name="Martindale M.Q."/>
            <person name="Rokhsar D.S."/>
        </authorList>
    </citation>
    <scope>NUCLEOTIDE SEQUENCE [LARGE SCALE GENOMIC DNA]</scope>
    <source>
        <strain evidence="6">CH2 X CH6</strain>
    </source>
</reference>
<dbReference type="HOGENOM" id="CLU_061288_20_3_1"/>
<dbReference type="Proteomes" id="UP000001593">
    <property type="component" value="Unassembled WGS sequence"/>
</dbReference>
<dbReference type="FunFam" id="1.10.238.10:FF:000001">
    <property type="entry name" value="Calmodulin 1"/>
    <property type="match status" value="1"/>
</dbReference>
<dbReference type="InParanoid" id="A7RJ74"/>
<protein>
    <recommendedName>
        <fullName evidence="4">EF-hand domain-containing protein</fullName>
    </recommendedName>
</protein>
<dbReference type="Pfam" id="PF13499">
    <property type="entry name" value="EF-hand_7"/>
    <property type="match status" value="2"/>
</dbReference>
<dbReference type="PROSITE" id="PS50222">
    <property type="entry name" value="EF_HAND_2"/>
    <property type="match status" value="4"/>
</dbReference>
<feature type="non-terminal residue" evidence="5">
    <location>
        <position position="134"/>
    </location>
</feature>